<dbReference type="InterPro" id="IPR011646">
    <property type="entry name" value="KAP_P-loop"/>
</dbReference>
<evidence type="ECO:0000256" key="1">
    <source>
        <dbReference type="SAM" id="MobiDB-lite"/>
    </source>
</evidence>
<dbReference type="OrthoDB" id="88903at2"/>
<protein>
    <recommendedName>
        <fullName evidence="2">EF-hand domain-containing protein</fullName>
    </recommendedName>
</protein>
<dbReference type="PANTHER" id="PTHR22674">
    <property type="entry name" value="NTPASE, KAP FAMILY P-LOOP DOMAIN-CONTAINING 1"/>
    <property type="match status" value="1"/>
</dbReference>
<dbReference type="InterPro" id="IPR018247">
    <property type="entry name" value="EF_Hand_1_Ca_BS"/>
</dbReference>
<dbReference type="Pfam" id="PF07693">
    <property type="entry name" value="KAP_NTPase"/>
    <property type="match status" value="1"/>
</dbReference>
<dbReference type="InterPro" id="IPR027417">
    <property type="entry name" value="P-loop_NTPase"/>
</dbReference>
<dbReference type="Gene3D" id="3.40.50.300">
    <property type="entry name" value="P-loop containing nucleotide triphosphate hydrolases"/>
    <property type="match status" value="1"/>
</dbReference>
<dbReference type="InterPro" id="IPR052754">
    <property type="entry name" value="NTPase_KAP_P-loop"/>
</dbReference>
<proteinExistence type="predicted"/>
<accession>A0A0C1QDN6</accession>
<sequence length="694" mass="79412">MSIAIQDIPLKEHTNVINDALGLSPYAKSLGKFIQHCATPMTIAIQGDWGTGKTSLMRMIEHGLIESDVPVDQVWFNTWVFSQFNCSDDLPILFLETFISSLSDRDEGEQNTPSKAAMFLSTIKPLAFGAAKVAANYATAGISSQILAESENHANNQQDNHAQESGISSTSAIANLKEQIAIEVKKKIETHQLDRIIVYIDDLDRIPPKNAIELLETIKLFTDIEHLVFVLALDFEVVKRGVELKYGTANISSSQSGKSFFDKLIQLPFQMPVVEYKTHTRAFLTELLGSINMQPLSEKNMQHLEKLVLNSVGLNPRSIKRLINIISLYVILYSETSAEDNEVETPEDTYMIIFAMSCLQSAFYPVYQFLLVNLSKSIFLSLHLHYHYFPEEGEELAFIDEKFLSIIQDPSNELIGRERDMIRFFTTFHDILDTDEDGNISEEEFNKITATFKRLSLYDPPNIELYSKSINTPEYGCTKTIEAALERLCERLKFKGFDLIVIKIEERPWDPELNIYREFDVEARIKGLDIKFSWVLAFVYQFDEEDCIDDQADTHETDSANKTNNTHKPKSDIDEIITDNTSSEQITEEDEEEVFDPKSLDLEDYKLEVDLFFYTFEFIKKDWEGITQQLNTKYGKDTPYGFEFEFDQDEKNQGLFGIYKEINNYNIINGGKEKELVDTLFKTVAILLSSVSKK</sequence>
<dbReference type="EMBL" id="JWIC01000005">
    <property type="protein sequence ID" value="KID57490.1"/>
    <property type="molecule type" value="Genomic_DNA"/>
</dbReference>
<dbReference type="PANTHER" id="PTHR22674:SF6">
    <property type="entry name" value="NTPASE KAP FAMILY P-LOOP DOMAIN-CONTAINING PROTEIN 1"/>
    <property type="match status" value="1"/>
</dbReference>
<comment type="caution">
    <text evidence="3">The sequence shown here is derived from an EMBL/GenBank/DDBJ whole genome shotgun (WGS) entry which is preliminary data.</text>
</comment>
<reference evidence="3 4" key="1">
    <citation type="submission" date="2014-12" db="EMBL/GenBank/DDBJ databases">
        <title>Draft Genome Sequence of Pseudoalteromonas luteoviolacea HI1.</title>
        <authorList>
            <person name="Asahina A.Y."/>
            <person name="Hadfield M.G."/>
        </authorList>
    </citation>
    <scope>NUCLEOTIDE SEQUENCE [LARGE SCALE GENOMIC DNA]</scope>
    <source>
        <strain evidence="3 4">HI1</strain>
    </source>
</reference>
<dbReference type="GO" id="GO:0005509">
    <property type="term" value="F:calcium ion binding"/>
    <property type="evidence" value="ECO:0007669"/>
    <property type="project" value="InterPro"/>
</dbReference>
<organism evidence="3 4">
    <name type="scientific">Pseudoalteromonas luteoviolacea</name>
    <dbReference type="NCBI Taxonomy" id="43657"/>
    <lineage>
        <taxon>Bacteria</taxon>
        <taxon>Pseudomonadati</taxon>
        <taxon>Pseudomonadota</taxon>
        <taxon>Gammaproteobacteria</taxon>
        <taxon>Alteromonadales</taxon>
        <taxon>Pseudoalteromonadaceae</taxon>
        <taxon>Pseudoalteromonas</taxon>
    </lineage>
</organism>
<dbReference type="AlphaFoldDB" id="A0A0C1QDN6"/>
<dbReference type="PROSITE" id="PS50222">
    <property type="entry name" value="EF_HAND_2"/>
    <property type="match status" value="1"/>
</dbReference>
<feature type="domain" description="EF-hand" evidence="2">
    <location>
        <begin position="420"/>
        <end position="455"/>
    </location>
</feature>
<dbReference type="Proteomes" id="UP000031327">
    <property type="component" value="Unassembled WGS sequence"/>
</dbReference>
<feature type="region of interest" description="Disordered" evidence="1">
    <location>
        <begin position="553"/>
        <end position="593"/>
    </location>
</feature>
<dbReference type="SUPFAM" id="SSF52540">
    <property type="entry name" value="P-loop containing nucleoside triphosphate hydrolases"/>
    <property type="match status" value="1"/>
</dbReference>
<evidence type="ECO:0000313" key="3">
    <source>
        <dbReference type="EMBL" id="KID57490.1"/>
    </source>
</evidence>
<gene>
    <name evidence="3" type="ORF">JF50_09850</name>
</gene>
<dbReference type="PROSITE" id="PS00018">
    <property type="entry name" value="EF_HAND_1"/>
    <property type="match status" value="1"/>
</dbReference>
<evidence type="ECO:0000259" key="2">
    <source>
        <dbReference type="PROSITE" id="PS50222"/>
    </source>
</evidence>
<dbReference type="RefSeq" id="WP_039609261.1">
    <property type="nucleotide sequence ID" value="NZ_JWIC01000005.1"/>
</dbReference>
<evidence type="ECO:0000313" key="4">
    <source>
        <dbReference type="Proteomes" id="UP000031327"/>
    </source>
</evidence>
<dbReference type="InterPro" id="IPR002048">
    <property type="entry name" value="EF_hand_dom"/>
</dbReference>
<name>A0A0C1QDN6_9GAMM</name>